<reference evidence="2 3" key="1">
    <citation type="journal article" date="2014" name="Int. J. Syst. Evol. Microbiol.">
        <title>Complete genome sequence of Corynebacterium casei LMG S-19264T (=DSM 44701T), isolated from a smear-ripened cheese.</title>
        <authorList>
            <consortium name="US DOE Joint Genome Institute (JGI-PGF)"/>
            <person name="Walter F."/>
            <person name="Albersmeier A."/>
            <person name="Kalinowski J."/>
            <person name="Ruckert C."/>
        </authorList>
    </citation>
    <scope>NUCLEOTIDE SEQUENCE [LARGE SCALE GENOMIC DNA]</scope>
    <source>
        <strain evidence="2 3">CGMCC 1.15286</strain>
    </source>
</reference>
<name>A0A917HKS9_9BACL</name>
<proteinExistence type="predicted"/>
<dbReference type="PANTHER" id="PTHR11735">
    <property type="entry name" value="TRNA N6-ADENOSINE THREONYLCARBAMOYLTRANSFERASE"/>
    <property type="match status" value="1"/>
</dbReference>
<dbReference type="InterPro" id="IPR000905">
    <property type="entry name" value="Gcp-like_dom"/>
</dbReference>
<dbReference type="Proteomes" id="UP000600247">
    <property type="component" value="Unassembled WGS sequence"/>
</dbReference>
<sequence>MTETKQLPILAFDTSTAAMSAAIRQGHETLGEIHSLAERNHSVHIIVHLKHLMEQCGVSGEGLGAIAVGNGPGSYTGMRIAVAAAKTLAWVWKKPLIGISSLEALAYGSIHQTNEAQALAGVHWVLPIMDARRGQVYTAGFAMTADGEWSRFADDGVRLMKDWVDTIAELLAGEAGHDPAVISICGDLTLHEAEALRLKQLCAEAGIAADVRLQPYELEGIWVAELGQQRLSAGQFDDTHTFTPNYTQLTEAEVKLKEKLAEQAKRTEEIKE</sequence>
<dbReference type="EMBL" id="BMHY01000010">
    <property type="protein sequence ID" value="GGG82368.1"/>
    <property type="molecule type" value="Genomic_DNA"/>
</dbReference>
<dbReference type="CDD" id="cd24032">
    <property type="entry name" value="ASKHA_NBD_TsaB"/>
    <property type="match status" value="1"/>
</dbReference>
<accession>A0A917HKS9</accession>
<comment type="caution">
    <text evidence="2">The sequence shown here is derived from an EMBL/GenBank/DDBJ whole genome shotgun (WGS) entry which is preliminary data.</text>
</comment>
<protein>
    <submittedName>
        <fullName evidence="2">tRNA (Adenosine(37)-N6)-threonylcarbamoyltransferase complex dimerization subunit type 1 TsaB</fullName>
    </submittedName>
</protein>
<evidence type="ECO:0000313" key="3">
    <source>
        <dbReference type="Proteomes" id="UP000600247"/>
    </source>
</evidence>
<dbReference type="Pfam" id="PF00814">
    <property type="entry name" value="TsaD"/>
    <property type="match status" value="1"/>
</dbReference>
<evidence type="ECO:0000259" key="1">
    <source>
        <dbReference type="Pfam" id="PF00814"/>
    </source>
</evidence>
<dbReference type="SUPFAM" id="SSF53067">
    <property type="entry name" value="Actin-like ATPase domain"/>
    <property type="match status" value="2"/>
</dbReference>
<dbReference type="GO" id="GO:0002949">
    <property type="term" value="P:tRNA threonylcarbamoyladenosine modification"/>
    <property type="evidence" value="ECO:0007669"/>
    <property type="project" value="InterPro"/>
</dbReference>
<organism evidence="2 3">
    <name type="scientific">Paenibacillus radicis</name>
    <name type="common">ex Gao et al. 2016</name>
    <dbReference type="NCBI Taxonomy" id="1737354"/>
    <lineage>
        <taxon>Bacteria</taxon>
        <taxon>Bacillati</taxon>
        <taxon>Bacillota</taxon>
        <taxon>Bacilli</taxon>
        <taxon>Bacillales</taxon>
        <taxon>Paenibacillaceae</taxon>
        <taxon>Paenibacillus</taxon>
    </lineage>
</organism>
<evidence type="ECO:0000313" key="2">
    <source>
        <dbReference type="EMBL" id="GGG82368.1"/>
    </source>
</evidence>
<keyword evidence="3" id="KW-1185">Reference proteome</keyword>
<dbReference type="Gene3D" id="3.30.420.40">
    <property type="match status" value="2"/>
</dbReference>
<dbReference type="AlphaFoldDB" id="A0A917HKS9"/>
<dbReference type="InterPro" id="IPR022496">
    <property type="entry name" value="T6A_TsaB"/>
</dbReference>
<dbReference type="GO" id="GO:0005829">
    <property type="term" value="C:cytosol"/>
    <property type="evidence" value="ECO:0007669"/>
    <property type="project" value="TreeGrafter"/>
</dbReference>
<dbReference type="InterPro" id="IPR043129">
    <property type="entry name" value="ATPase_NBD"/>
</dbReference>
<feature type="domain" description="Gcp-like" evidence="1">
    <location>
        <begin position="35"/>
        <end position="171"/>
    </location>
</feature>
<dbReference type="PANTHER" id="PTHR11735:SF11">
    <property type="entry name" value="TRNA THREONYLCARBAMOYLADENOSINE BIOSYNTHESIS PROTEIN TSAB"/>
    <property type="match status" value="1"/>
</dbReference>
<dbReference type="RefSeq" id="WP_188891554.1">
    <property type="nucleotide sequence ID" value="NZ_BMHY01000010.1"/>
</dbReference>
<dbReference type="NCBIfam" id="TIGR03725">
    <property type="entry name" value="T6A_YeaZ"/>
    <property type="match status" value="1"/>
</dbReference>
<gene>
    <name evidence="2" type="ORF">GCM10010918_44680</name>
</gene>